<evidence type="ECO:0000259" key="1">
    <source>
        <dbReference type="SMART" id="SM00813"/>
    </source>
</evidence>
<proteinExistence type="predicted"/>
<dbReference type="RefSeq" id="WP_211309859.1">
    <property type="nucleotide sequence ID" value="NZ_CP160205.1"/>
</dbReference>
<dbReference type="Pfam" id="PF06964">
    <property type="entry name" value="Alpha-L-AF_C"/>
    <property type="match status" value="1"/>
</dbReference>
<gene>
    <name evidence="2" type="ORF">C8P68_107235</name>
</gene>
<dbReference type="SUPFAM" id="SSF51445">
    <property type="entry name" value="(Trans)glycosidases"/>
    <property type="match status" value="1"/>
</dbReference>
<comment type="caution">
    <text evidence="2">The sequence shown here is derived from an EMBL/GenBank/DDBJ whole genome shotgun (WGS) entry which is preliminary data.</text>
</comment>
<organism evidence="2 3">
    <name type="scientific">Mucilaginibacter yixingensis</name>
    <dbReference type="NCBI Taxonomy" id="1295612"/>
    <lineage>
        <taxon>Bacteria</taxon>
        <taxon>Pseudomonadati</taxon>
        <taxon>Bacteroidota</taxon>
        <taxon>Sphingobacteriia</taxon>
        <taxon>Sphingobacteriales</taxon>
        <taxon>Sphingobacteriaceae</taxon>
        <taxon>Mucilaginibacter</taxon>
    </lineage>
</organism>
<dbReference type="SMART" id="SM00813">
    <property type="entry name" value="Alpha-L-AF_C"/>
    <property type="match status" value="1"/>
</dbReference>
<protein>
    <submittedName>
        <fullName evidence="2">Alpha-L-arabinofuranosidase</fullName>
    </submittedName>
</protein>
<dbReference type="InterPro" id="IPR051563">
    <property type="entry name" value="Glycosyl_Hydrolase_51"/>
</dbReference>
<dbReference type="Gene3D" id="3.20.20.80">
    <property type="entry name" value="Glycosidases"/>
    <property type="match status" value="1"/>
</dbReference>
<evidence type="ECO:0000313" key="3">
    <source>
        <dbReference type="Proteomes" id="UP000244168"/>
    </source>
</evidence>
<dbReference type="SUPFAM" id="SSF51011">
    <property type="entry name" value="Glycosyl hydrolase domain"/>
    <property type="match status" value="1"/>
</dbReference>
<dbReference type="PANTHER" id="PTHR31776:SF26">
    <property type="entry name" value="SECRETED ARABINOSIDASE"/>
    <property type="match status" value="1"/>
</dbReference>
<dbReference type="PANTHER" id="PTHR31776">
    <property type="entry name" value="ALPHA-L-ARABINOFURANOSIDASE 1"/>
    <property type="match status" value="1"/>
</dbReference>
<dbReference type="GO" id="GO:0046373">
    <property type="term" value="P:L-arabinose metabolic process"/>
    <property type="evidence" value="ECO:0007669"/>
    <property type="project" value="InterPro"/>
</dbReference>
<dbReference type="Gene3D" id="2.60.40.1180">
    <property type="entry name" value="Golgi alpha-mannosidase II"/>
    <property type="match status" value="1"/>
</dbReference>
<reference evidence="2 3" key="1">
    <citation type="submission" date="2018-04" db="EMBL/GenBank/DDBJ databases">
        <title>Genomic Encyclopedia of Archaeal and Bacterial Type Strains, Phase II (KMG-II): from individual species to whole genera.</title>
        <authorList>
            <person name="Goeker M."/>
        </authorList>
    </citation>
    <scope>NUCLEOTIDE SEQUENCE [LARGE SCALE GENOMIC DNA]</scope>
    <source>
        <strain evidence="2 3">DSM 26809</strain>
    </source>
</reference>
<dbReference type="GO" id="GO:0046556">
    <property type="term" value="F:alpha-L-arabinofuranosidase activity"/>
    <property type="evidence" value="ECO:0007669"/>
    <property type="project" value="UniProtKB-EC"/>
</dbReference>
<dbReference type="EMBL" id="QAOQ01000007">
    <property type="protein sequence ID" value="PTQ94169.1"/>
    <property type="molecule type" value="Genomic_DNA"/>
</dbReference>
<dbReference type="InterPro" id="IPR013780">
    <property type="entry name" value="Glyco_hydro_b"/>
</dbReference>
<dbReference type="InterPro" id="IPR017853">
    <property type="entry name" value="GH"/>
</dbReference>
<dbReference type="Proteomes" id="UP000244168">
    <property type="component" value="Unassembled WGS sequence"/>
</dbReference>
<sequence length="210" mass="22769">MNNGHRYDAYDRSKSKVYVGEYASKGNALANALAEAVYMTSLERNGDVVKMSSYAPLLANQNHTSWNPNLIYFTNTEITPTVNYYVQQLFSANAGDTYYADAVRFQKGSTPDSLLAASCVKDSKTKTVILKVVNAGSASVAAGIDLSRFGKLSSKATVAVLSGKPQDKNTAQNPSTVSPVNNELSVRKTFTYKAPAYFVSVIRITYGKSD</sequence>
<accession>A0A2T5J6P7</accession>
<keyword evidence="3" id="KW-1185">Reference proteome</keyword>
<dbReference type="AlphaFoldDB" id="A0A2T5J6P7"/>
<evidence type="ECO:0000313" key="2">
    <source>
        <dbReference type="EMBL" id="PTQ94169.1"/>
    </source>
</evidence>
<name>A0A2T5J6P7_9SPHI</name>
<feature type="domain" description="Alpha-L-arabinofuranosidase C-terminal" evidence="1">
    <location>
        <begin position="20"/>
        <end position="198"/>
    </location>
</feature>
<dbReference type="InterPro" id="IPR010720">
    <property type="entry name" value="Alpha-L-AF_C"/>
</dbReference>